<dbReference type="PROSITE" id="PS51186">
    <property type="entry name" value="GNAT"/>
    <property type="match status" value="1"/>
</dbReference>
<comment type="caution">
    <text evidence="2">The sequence shown here is derived from an EMBL/GenBank/DDBJ whole genome shotgun (WGS) entry which is preliminary data.</text>
</comment>
<dbReference type="SUPFAM" id="SSF55729">
    <property type="entry name" value="Acyl-CoA N-acyltransferases (Nat)"/>
    <property type="match status" value="1"/>
</dbReference>
<proteinExistence type="predicted"/>
<dbReference type="GO" id="GO:0016747">
    <property type="term" value="F:acyltransferase activity, transferring groups other than amino-acyl groups"/>
    <property type="evidence" value="ECO:0007669"/>
    <property type="project" value="InterPro"/>
</dbReference>
<feature type="domain" description="N-acetyltransferase" evidence="1">
    <location>
        <begin position="56"/>
        <end position="203"/>
    </location>
</feature>
<dbReference type="AlphaFoldDB" id="A0A6I4J366"/>
<dbReference type="Gene3D" id="3.40.630.30">
    <property type="match status" value="1"/>
</dbReference>
<dbReference type="InterPro" id="IPR016181">
    <property type="entry name" value="Acyl_CoA_acyltransferase"/>
</dbReference>
<accession>A0A6I4J366</accession>
<dbReference type="Proteomes" id="UP000441389">
    <property type="component" value="Unassembled WGS sequence"/>
</dbReference>
<dbReference type="InterPro" id="IPR000182">
    <property type="entry name" value="GNAT_dom"/>
</dbReference>
<evidence type="ECO:0000259" key="1">
    <source>
        <dbReference type="PROSITE" id="PS51186"/>
    </source>
</evidence>
<sequence>MGSIGSLAARLRAIGGANWRESIGAQLRARVWSKVERRLVLYRWQPRAFPPETAAFDIRRIDRLAEVPATVFRETDPLGMPRAWYAARFAEGAALWIALDGGRPASCVWLVRGAALPGWYRPLRDDDKVIYAVVTPHAYRGKGIAPAVVRTLLAHEHRADAEIYVDCKIWNKAARRAFEKVGFEPIATVSPKVWRAFPRGAAA</sequence>
<evidence type="ECO:0000313" key="3">
    <source>
        <dbReference type="Proteomes" id="UP000441389"/>
    </source>
</evidence>
<dbReference type="RefSeq" id="WP_157028000.1">
    <property type="nucleotide sequence ID" value="NZ_WQMS01000016.1"/>
</dbReference>
<evidence type="ECO:0000313" key="2">
    <source>
        <dbReference type="EMBL" id="MVO79070.1"/>
    </source>
</evidence>
<gene>
    <name evidence="2" type="ORF">GON01_14135</name>
</gene>
<reference evidence="2 3" key="1">
    <citation type="submission" date="2019-12" db="EMBL/GenBank/DDBJ databases">
        <authorList>
            <person name="Huq M.A."/>
        </authorList>
    </citation>
    <scope>NUCLEOTIDE SEQUENCE [LARGE SCALE GENOMIC DNA]</scope>
    <source>
        <strain evidence="2 3">MAH-20</strain>
    </source>
</reference>
<name>A0A6I4J366_9SPHN</name>
<keyword evidence="2" id="KW-0808">Transferase</keyword>
<organism evidence="2 3">
    <name type="scientific">Sphingomonas horti</name>
    <dbReference type="NCBI Taxonomy" id="2682842"/>
    <lineage>
        <taxon>Bacteria</taxon>
        <taxon>Pseudomonadati</taxon>
        <taxon>Pseudomonadota</taxon>
        <taxon>Alphaproteobacteria</taxon>
        <taxon>Sphingomonadales</taxon>
        <taxon>Sphingomonadaceae</taxon>
        <taxon>Sphingomonas</taxon>
    </lineage>
</organism>
<keyword evidence="3" id="KW-1185">Reference proteome</keyword>
<dbReference type="EMBL" id="WQMS01000016">
    <property type="protein sequence ID" value="MVO79070.1"/>
    <property type="molecule type" value="Genomic_DNA"/>
</dbReference>
<protein>
    <submittedName>
        <fullName evidence="2">GNAT family N-acetyltransferase</fullName>
    </submittedName>
</protein>
<dbReference type="Pfam" id="PF00583">
    <property type="entry name" value="Acetyltransf_1"/>
    <property type="match status" value="1"/>
</dbReference>